<accession>A0A8J2ZC84</accession>
<dbReference type="Proteomes" id="UP000597507">
    <property type="component" value="Unassembled WGS sequence"/>
</dbReference>
<feature type="compositionally biased region" description="Basic residues" evidence="1">
    <location>
        <begin position="14"/>
        <end position="27"/>
    </location>
</feature>
<evidence type="ECO:0000256" key="1">
    <source>
        <dbReference type="SAM" id="MobiDB-lite"/>
    </source>
</evidence>
<evidence type="ECO:0000313" key="2">
    <source>
        <dbReference type="EMBL" id="GGG37285.1"/>
    </source>
</evidence>
<sequence>MGEPEEMGDPARRGGGRHGGRHARQQQKRPASGAPGATAGPMGATPRPSRLDGSAGGKAVAETAFDIWLSRSLHQMFDRYKDEDIPAEWLRLIEEDRTRRRGG</sequence>
<comment type="caution">
    <text evidence="2">The sequence shown here is derived from an EMBL/GenBank/DDBJ whole genome shotgun (WGS) entry which is preliminary data.</text>
</comment>
<evidence type="ECO:0008006" key="4">
    <source>
        <dbReference type="Google" id="ProtNLM"/>
    </source>
</evidence>
<evidence type="ECO:0000313" key="3">
    <source>
        <dbReference type="Proteomes" id="UP000597507"/>
    </source>
</evidence>
<reference evidence="2 3" key="1">
    <citation type="journal article" date="2014" name="Int. J. Syst. Evol. Microbiol.">
        <title>Complete genome sequence of Corynebacterium casei LMG S-19264T (=DSM 44701T), isolated from a smear-ripened cheese.</title>
        <authorList>
            <consortium name="US DOE Joint Genome Institute (JGI-PGF)"/>
            <person name="Walter F."/>
            <person name="Albersmeier A."/>
            <person name="Kalinowski J."/>
            <person name="Ruckert C."/>
        </authorList>
    </citation>
    <scope>NUCLEOTIDE SEQUENCE [LARGE SCALE GENOMIC DNA]</scope>
    <source>
        <strain evidence="2 3">CGMCC 1.16330</strain>
    </source>
</reference>
<gene>
    <name evidence="2" type="ORF">GCM10010964_26410</name>
</gene>
<feature type="compositionally biased region" description="Low complexity" evidence="1">
    <location>
        <begin position="29"/>
        <end position="48"/>
    </location>
</feature>
<protein>
    <recommendedName>
        <fullName evidence="4">Anti-sigma factor NepR domain-containing protein</fullName>
    </recommendedName>
</protein>
<proteinExistence type="predicted"/>
<dbReference type="RefSeq" id="WP_229678004.1">
    <property type="nucleotide sequence ID" value="NZ_BMKS01000007.1"/>
</dbReference>
<dbReference type="EMBL" id="BMKS01000007">
    <property type="protein sequence ID" value="GGG37285.1"/>
    <property type="molecule type" value="Genomic_DNA"/>
</dbReference>
<dbReference type="AlphaFoldDB" id="A0A8J2ZC84"/>
<keyword evidence="3" id="KW-1185">Reference proteome</keyword>
<feature type="region of interest" description="Disordered" evidence="1">
    <location>
        <begin position="1"/>
        <end position="58"/>
    </location>
</feature>
<organism evidence="2 3">
    <name type="scientific">Caldovatus sediminis</name>
    <dbReference type="NCBI Taxonomy" id="2041189"/>
    <lineage>
        <taxon>Bacteria</taxon>
        <taxon>Pseudomonadati</taxon>
        <taxon>Pseudomonadota</taxon>
        <taxon>Alphaproteobacteria</taxon>
        <taxon>Acetobacterales</taxon>
        <taxon>Roseomonadaceae</taxon>
        <taxon>Caldovatus</taxon>
    </lineage>
</organism>
<name>A0A8J2ZC84_9PROT</name>